<evidence type="ECO:0000256" key="1">
    <source>
        <dbReference type="SAM" id="MobiDB-lite"/>
    </source>
</evidence>
<sequence>MPTLPEEPNRLTDPGTDKPAQDEDDWTGLTDPAERRRRQNRINQRARRRRQRMEASSRSSKGKDKDIHPKSLVGPRPPATALDHDAVSNSSSYEDSKIACMTPDSRRLLVQFAQEAYRSYMLGSPTSEHLLTLTKVNVFRAYIDNMKIIGNFSENICEDAISRFCEANLPDGASPAVEYSNIPINLQPTKIQRTIPHHPWLDFSPIPRCVTTLSKQIPIGTMKSFVWI</sequence>
<evidence type="ECO:0000313" key="2">
    <source>
        <dbReference type="EMBL" id="KAJ5232100.1"/>
    </source>
</evidence>
<feature type="compositionally biased region" description="Basic and acidic residues" evidence="1">
    <location>
        <begin position="7"/>
        <end position="21"/>
    </location>
</feature>
<proteinExistence type="predicted"/>
<name>A0A9W9NYR3_9EURO</name>
<protein>
    <recommendedName>
        <fullName evidence="4">BZIP domain-containing protein</fullName>
    </recommendedName>
</protein>
<accession>A0A9W9NYR3</accession>
<comment type="caution">
    <text evidence="2">The sequence shown here is derived from an EMBL/GenBank/DDBJ whole genome shotgun (WGS) entry which is preliminary data.</text>
</comment>
<feature type="region of interest" description="Disordered" evidence="1">
    <location>
        <begin position="1"/>
        <end position="95"/>
    </location>
</feature>
<dbReference type="Proteomes" id="UP001150941">
    <property type="component" value="Unassembled WGS sequence"/>
</dbReference>
<organism evidence="2 3">
    <name type="scientific">Penicillium chermesinum</name>
    <dbReference type="NCBI Taxonomy" id="63820"/>
    <lineage>
        <taxon>Eukaryota</taxon>
        <taxon>Fungi</taxon>
        <taxon>Dikarya</taxon>
        <taxon>Ascomycota</taxon>
        <taxon>Pezizomycotina</taxon>
        <taxon>Eurotiomycetes</taxon>
        <taxon>Eurotiomycetidae</taxon>
        <taxon>Eurotiales</taxon>
        <taxon>Aspergillaceae</taxon>
        <taxon>Penicillium</taxon>
    </lineage>
</organism>
<dbReference type="RefSeq" id="XP_058330093.1">
    <property type="nucleotide sequence ID" value="XM_058474353.1"/>
</dbReference>
<dbReference type="GeneID" id="83201656"/>
<dbReference type="AlphaFoldDB" id="A0A9W9NYR3"/>
<reference evidence="2" key="2">
    <citation type="journal article" date="2023" name="IMA Fungus">
        <title>Comparative genomic study of the Penicillium genus elucidates a diverse pangenome and 15 lateral gene transfer events.</title>
        <authorList>
            <person name="Petersen C."/>
            <person name="Sorensen T."/>
            <person name="Nielsen M.R."/>
            <person name="Sondergaard T.E."/>
            <person name="Sorensen J.L."/>
            <person name="Fitzpatrick D.A."/>
            <person name="Frisvad J.C."/>
            <person name="Nielsen K.L."/>
        </authorList>
    </citation>
    <scope>NUCLEOTIDE SEQUENCE</scope>
    <source>
        <strain evidence="2">IBT 19713</strain>
    </source>
</reference>
<evidence type="ECO:0000313" key="3">
    <source>
        <dbReference type="Proteomes" id="UP001150941"/>
    </source>
</evidence>
<reference evidence="2" key="1">
    <citation type="submission" date="2022-11" db="EMBL/GenBank/DDBJ databases">
        <authorList>
            <person name="Petersen C."/>
        </authorList>
    </citation>
    <scope>NUCLEOTIDE SEQUENCE</scope>
    <source>
        <strain evidence="2">IBT 19713</strain>
    </source>
</reference>
<dbReference type="EMBL" id="JAPQKS010000004">
    <property type="protein sequence ID" value="KAJ5232100.1"/>
    <property type="molecule type" value="Genomic_DNA"/>
</dbReference>
<feature type="compositionally biased region" description="Basic residues" evidence="1">
    <location>
        <begin position="35"/>
        <end position="51"/>
    </location>
</feature>
<dbReference type="OrthoDB" id="2245989at2759"/>
<evidence type="ECO:0008006" key="4">
    <source>
        <dbReference type="Google" id="ProtNLM"/>
    </source>
</evidence>
<gene>
    <name evidence="2" type="ORF">N7468_005056</name>
</gene>
<dbReference type="PANTHER" id="PTHR38116:SF1">
    <property type="entry name" value="BZIP DOMAIN-CONTAINING PROTEIN"/>
    <property type="match status" value="1"/>
</dbReference>
<dbReference type="PANTHER" id="PTHR38116">
    <property type="entry name" value="CHROMOSOME 7, WHOLE GENOME SHOTGUN SEQUENCE"/>
    <property type="match status" value="1"/>
</dbReference>
<keyword evidence="3" id="KW-1185">Reference proteome</keyword>